<comment type="caution">
    <text evidence="4">The sequence shown here is derived from an EMBL/GenBank/DDBJ whole genome shotgun (WGS) entry which is preliminary data.</text>
</comment>
<dbReference type="Proteomes" id="UP001596220">
    <property type="component" value="Unassembled WGS sequence"/>
</dbReference>
<evidence type="ECO:0000259" key="1">
    <source>
        <dbReference type="Pfam" id="PF19916"/>
    </source>
</evidence>
<dbReference type="Pfam" id="PF20028">
    <property type="entry name" value="VMAP-C"/>
    <property type="match status" value="1"/>
</dbReference>
<dbReference type="InterPro" id="IPR045450">
    <property type="entry name" value="VMAP_C"/>
</dbReference>
<feature type="domain" description="vWA-MoxR associated protein middle region 0" evidence="1">
    <location>
        <begin position="106"/>
        <end position="208"/>
    </location>
</feature>
<evidence type="ECO:0000259" key="2">
    <source>
        <dbReference type="Pfam" id="PF19956"/>
    </source>
</evidence>
<name>A0ABW1NZJ3_9PSEU</name>
<dbReference type="InterPro" id="IPR045431">
    <property type="entry name" value="EAD2"/>
</dbReference>
<evidence type="ECO:0000313" key="4">
    <source>
        <dbReference type="EMBL" id="MFC6088723.1"/>
    </source>
</evidence>
<protein>
    <submittedName>
        <fullName evidence="4">Uncharacterized protein</fullName>
    </submittedName>
</protein>
<dbReference type="Pfam" id="PF19956">
    <property type="entry name" value="EAD2"/>
    <property type="match status" value="1"/>
</dbReference>
<keyword evidence="5" id="KW-1185">Reference proteome</keyword>
<reference evidence="5" key="1">
    <citation type="journal article" date="2019" name="Int. J. Syst. Evol. Microbiol.">
        <title>The Global Catalogue of Microorganisms (GCM) 10K type strain sequencing project: providing services to taxonomists for standard genome sequencing and annotation.</title>
        <authorList>
            <consortium name="The Broad Institute Genomics Platform"/>
            <consortium name="The Broad Institute Genome Sequencing Center for Infectious Disease"/>
            <person name="Wu L."/>
            <person name="Ma J."/>
        </authorList>
    </citation>
    <scope>NUCLEOTIDE SEQUENCE [LARGE SCALE GENOMIC DNA]</scope>
    <source>
        <strain evidence="5">CGMCC 4.7246</strain>
    </source>
</reference>
<dbReference type="InterPro" id="IPR045555">
    <property type="entry name" value="VMAP-M0"/>
</dbReference>
<dbReference type="RefSeq" id="WP_380633466.1">
    <property type="nucleotide sequence ID" value="NZ_JBHSQO010000004.1"/>
</dbReference>
<dbReference type="EMBL" id="JBHSQO010000004">
    <property type="protein sequence ID" value="MFC6088723.1"/>
    <property type="molecule type" value="Genomic_DNA"/>
</dbReference>
<proteinExistence type="predicted"/>
<evidence type="ECO:0000259" key="3">
    <source>
        <dbReference type="Pfam" id="PF20028"/>
    </source>
</evidence>
<evidence type="ECO:0000313" key="5">
    <source>
        <dbReference type="Proteomes" id="UP001596220"/>
    </source>
</evidence>
<gene>
    <name evidence="4" type="ORF">ACFP3R_05515</name>
</gene>
<feature type="domain" description="Effector-associated" evidence="2">
    <location>
        <begin position="17"/>
        <end position="97"/>
    </location>
</feature>
<feature type="domain" description="vWA-MoxR associated protein C-terminal" evidence="3">
    <location>
        <begin position="240"/>
        <end position="482"/>
    </location>
</feature>
<organism evidence="4 5">
    <name type="scientific">Saccharothrix lopnurensis</name>
    <dbReference type="NCBI Taxonomy" id="1670621"/>
    <lineage>
        <taxon>Bacteria</taxon>
        <taxon>Bacillati</taxon>
        <taxon>Actinomycetota</taxon>
        <taxon>Actinomycetes</taxon>
        <taxon>Pseudonocardiales</taxon>
        <taxon>Pseudonocardiaceae</taxon>
        <taxon>Saccharothrix</taxon>
    </lineage>
</organism>
<dbReference type="Pfam" id="PF19916">
    <property type="entry name" value="VMAP-M0"/>
    <property type="match status" value="1"/>
</dbReference>
<accession>A0ABW1NZJ3</accession>
<sequence length="499" mass="55765">MVRADDMGQRGLLRSLVDVLCRVPALFDREGRNLVIRMMSSELDEPLFVEEHPMPVGHLFNLAEACHRTPERLSALVRSVSLVEQDSKPMAELRRIVGELTPADLFTTNDRARLFTLLAGVAVPDIADVYRAVAGPFAPNLYGPTTPSEVFRILETFNAGPDGLPPPLVFLERLASGVRPELSIELQRWTYAQARTMDLVDELARARERLRSEAAVPLTPPPGSPAYLVLRISSEGPTGDRYRLASWRQLGNPHQWAPLPGRDFAGPLAEVKREVAATIEQVEDAWGQYLPAIRIEFVLDYENLSLDVEQWPWENADHLVRPMGCRYPVVVRSLERMVTRRYHREWRERWGELARQLERNSRVAHASTCRAPAGVDDELRELLSLFDRERGLVSLVLSAPPDPDAAGRDPVAAGVRAGVPLVLWHREDCGSAEFGALVESLLHEEDERHLLERVRLVRTTAFAEGPARRHVGAALTVLYDDPTRLVLPSQPGPPEGAVA</sequence>